<dbReference type="Proteomes" id="UP000317176">
    <property type="component" value="Unassembled WGS sequence"/>
</dbReference>
<keyword evidence="7" id="KW-1185">Reference proteome</keyword>
<evidence type="ECO:0000256" key="5">
    <source>
        <dbReference type="RuleBase" id="RU004508"/>
    </source>
</evidence>
<accession>A0A562KZA9</accession>
<dbReference type="InterPro" id="IPR015422">
    <property type="entry name" value="PyrdxlP-dep_Trfase_small"/>
</dbReference>
<dbReference type="FunFam" id="3.40.640.10:FF:000089">
    <property type="entry name" value="Aminotransferase, DegT/DnrJ/EryC1/StrS family"/>
    <property type="match status" value="1"/>
</dbReference>
<dbReference type="PANTHER" id="PTHR30244:SF36">
    <property type="entry name" value="3-OXO-GLUCOSE-6-PHOSPHATE:GLUTAMATE AMINOTRANSFERASE"/>
    <property type="match status" value="1"/>
</dbReference>
<evidence type="ECO:0000313" key="7">
    <source>
        <dbReference type="Proteomes" id="UP000317176"/>
    </source>
</evidence>
<evidence type="ECO:0000313" key="6">
    <source>
        <dbReference type="EMBL" id="TWI00698.1"/>
    </source>
</evidence>
<dbReference type="Gene3D" id="3.40.640.10">
    <property type="entry name" value="Type I PLP-dependent aspartate aminotransferase-like (Major domain)"/>
    <property type="match status" value="1"/>
</dbReference>
<comment type="similarity">
    <text evidence="2 5">Belongs to the DegT/DnrJ/EryC1 family.</text>
</comment>
<comment type="caution">
    <text evidence="6">The sequence shown here is derived from an EMBL/GenBank/DDBJ whole genome shotgun (WGS) entry which is preliminary data.</text>
</comment>
<dbReference type="GO" id="GO:0008483">
    <property type="term" value="F:transaminase activity"/>
    <property type="evidence" value="ECO:0007669"/>
    <property type="project" value="TreeGrafter"/>
</dbReference>
<evidence type="ECO:0000256" key="2">
    <source>
        <dbReference type="ARBA" id="ARBA00037999"/>
    </source>
</evidence>
<evidence type="ECO:0000256" key="4">
    <source>
        <dbReference type="PIRSR" id="PIRSR000390-2"/>
    </source>
</evidence>
<sequence>MIPFLDLKAQYAKIKPEIDAAVERVIGSANFVLGPEVTAFEERFAEYCRTSHCRAVNSGTSALHLALLAAGIGAGDEVITVSMTFVATTAAILYSGAKPVFVDVDPDTWTMNPALIEAAITPRTKAIMPVHLHGLMADMDPIMSIARRHGLVVIEDAAQAHGAEYKGRRAGSIGDLGCFSFYPGKNLGAFGEGGAVVTDQPDLVRRVSLLRDWGQEAKYKHVVAGYNYRMDGIQGAVLNVKMNHIESWTDARRSLAERYDTLLSDIQLACPQPPWYSRHVYHVYAVRLSRRDDALRSLRDAGIDVGIHYPVPVHLQKAYAELGYQPGDLPVTEMLANQLLSLPIYPELLPEQVAEVVSTLKRVAPLEFARDLHGERDQIPAGPINRRAS</sequence>
<dbReference type="AlphaFoldDB" id="A0A562KZA9"/>
<dbReference type="RefSeq" id="WP_145639033.1">
    <property type="nucleotide sequence ID" value="NZ_CP088014.1"/>
</dbReference>
<dbReference type="EMBL" id="VLKL01000014">
    <property type="protein sequence ID" value="TWI00698.1"/>
    <property type="molecule type" value="Genomic_DNA"/>
</dbReference>
<feature type="modified residue" description="N6-(pyridoxal phosphate)lysine" evidence="4">
    <location>
        <position position="185"/>
    </location>
</feature>
<protein>
    <submittedName>
        <fullName evidence="6">dTDP-4-amino-4,6-dideoxygalactose transaminase</fullName>
    </submittedName>
</protein>
<feature type="active site" description="Proton acceptor" evidence="3">
    <location>
        <position position="185"/>
    </location>
</feature>
<organism evidence="6 7">
    <name type="scientific">Bradyrhizobium daqingense</name>
    <dbReference type="NCBI Taxonomy" id="993502"/>
    <lineage>
        <taxon>Bacteria</taxon>
        <taxon>Pseudomonadati</taxon>
        <taxon>Pseudomonadota</taxon>
        <taxon>Alphaproteobacteria</taxon>
        <taxon>Hyphomicrobiales</taxon>
        <taxon>Nitrobacteraceae</taxon>
        <taxon>Bradyrhizobium</taxon>
    </lineage>
</organism>
<dbReference type="Gene3D" id="3.90.1150.10">
    <property type="entry name" value="Aspartate Aminotransferase, domain 1"/>
    <property type="match status" value="1"/>
</dbReference>
<reference evidence="6 7" key="1">
    <citation type="journal article" date="2015" name="Stand. Genomic Sci.">
        <title>Genomic Encyclopedia of Bacterial and Archaeal Type Strains, Phase III: the genomes of soil and plant-associated and newly described type strains.</title>
        <authorList>
            <person name="Whitman W.B."/>
            <person name="Woyke T."/>
            <person name="Klenk H.P."/>
            <person name="Zhou Y."/>
            <person name="Lilburn T.G."/>
            <person name="Beck B.J."/>
            <person name="De Vos P."/>
            <person name="Vandamme P."/>
            <person name="Eisen J.A."/>
            <person name="Garrity G."/>
            <person name="Hugenholtz P."/>
            <person name="Kyrpides N.C."/>
        </authorList>
    </citation>
    <scope>NUCLEOTIDE SEQUENCE [LARGE SCALE GENOMIC DNA]</scope>
    <source>
        <strain evidence="6 7">CGMCC 1.10947</strain>
    </source>
</reference>
<dbReference type="Pfam" id="PF01041">
    <property type="entry name" value="DegT_DnrJ_EryC1"/>
    <property type="match status" value="1"/>
</dbReference>
<dbReference type="OrthoDB" id="9768668at2"/>
<name>A0A562KZA9_9BRAD</name>
<dbReference type="GO" id="GO:0000271">
    <property type="term" value="P:polysaccharide biosynthetic process"/>
    <property type="evidence" value="ECO:0007669"/>
    <property type="project" value="TreeGrafter"/>
</dbReference>
<gene>
    <name evidence="6" type="ORF">IQ17_04701</name>
</gene>
<dbReference type="GO" id="GO:0030170">
    <property type="term" value="F:pyridoxal phosphate binding"/>
    <property type="evidence" value="ECO:0007669"/>
    <property type="project" value="UniProtKB-ARBA"/>
</dbReference>
<dbReference type="CDD" id="cd00616">
    <property type="entry name" value="AHBA_syn"/>
    <property type="match status" value="1"/>
</dbReference>
<evidence type="ECO:0000256" key="3">
    <source>
        <dbReference type="PIRSR" id="PIRSR000390-1"/>
    </source>
</evidence>
<dbReference type="PIRSF" id="PIRSF000390">
    <property type="entry name" value="PLP_StrS"/>
    <property type="match status" value="1"/>
</dbReference>
<dbReference type="SUPFAM" id="SSF53383">
    <property type="entry name" value="PLP-dependent transferases"/>
    <property type="match status" value="1"/>
</dbReference>
<evidence type="ECO:0000256" key="1">
    <source>
        <dbReference type="ARBA" id="ARBA00022898"/>
    </source>
</evidence>
<dbReference type="InterPro" id="IPR015421">
    <property type="entry name" value="PyrdxlP-dep_Trfase_major"/>
</dbReference>
<dbReference type="InterPro" id="IPR015424">
    <property type="entry name" value="PyrdxlP-dep_Trfase"/>
</dbReference>
<proteinExistence type="inferred from homology"/>
<keyword evidence="1 4" id="KW-0663">Pyridoxal phosphate</keyword>
<dbReference type="InterPro" id="IPR000653">
    <property type="entry name" value="DegT/StrS_aminotransferase"/>
</dbReference>
<dbReference type="PANTHER" id="PTHR30244">
    <property type="entry name" value="TRANSAMINASE"/>
    <property type="match status" value="1"/>
</dbReference>